<reference evidence="1 2" key="1">
    <citation type="submission" date="2021-03" db="EMBL/GenBank/DDBJ databases">
        <authorList>
            <person name="So Y."/>
        </authorList>
    </citation>
    <scope>NUCLEOTIDE SEQUENCE [LARGE SCALE GENOMIC DNA]</scope>
    <source>
        <strain evidence="1 2">SSH11</strain>
    </source>
</reference>
<comment type="caution">
    <text evidence="1">The sequence shown here is derived from an EMBL/GenBank/DDBJ whole genome shotgun (WGS) entry which is preliminary data.</text>
</comment>
<gene>
    <name evidence="1" type="ORF">J8J14_23770</name>
</gene>
<dbReference type="Proteomes" id="UP000681594">
    <property type="component" value="Unassembled WGS sequence"/>
</dbReference>
<sequence length="111" mass="12499">MPESARIYRWAIVELREPGQEPTQHVMGWIDEHSQFTTAMDGLYKNDPYIGSPLASVDLEKRQAVNRRGRVIELSGPPAEGGTEIPATLQLMQCQRRLKSDPPWLASPVET</sequence>
<protein>
    <submittedName>
        <fullName evidence="1">Uncharacterized protein</fullName>
    </submittedName>
</protein>
<evidence type="ECO:0000313" key="2">
    <source>
        <dbReference type="Proteomes" id="UP000681594"/>
    </source>
</evidence>
<keyword evidence="2" id="KW-1185">Reference proteome</keyword>
<dbReference type="RefSeq" id="WP_209382036.1">
    <property type="nucleotide sequence ID" value="NZ_JAGIZB010000056.1"/>
</dbReference>
<organism evidence="1 2">
    <name type="scientific">Pararoseomonas baculiformis</name>
    <dbReference type="NCBI Taxonomy" id="2820812"/>
    <lineage>
        <taxon>Bacteria</taxon>
        <taxon>Pseudomonadati</taxon>
        <taxon>Pseudomonadota</taxon>
        <taxon>Alphaproteobacteria</taxon>
        <taxon>Acetobacterales</taxon>
        <taxon>Acetobacteraceae</taxon>
        <taxon>Pararoseomonas</taxon>
    </lineage>
</organism>
<name>A0ABS4AL73_9PROT</name>
<proteinExistence type="predicted"/>
<accession>A0ABS4AL73</accession>
<dbReference type="EMBL" id="JAGIZB010000056">
    <property type="protein sequence ID" value="MBP0447770.1"/>
    <property type="molecule type" value="Genomic_DNA"/>
</dbReference>
<evidence type="ECO:0000313" key="1">
    <source>
        <dbReference type="EMBL" id="MBP0447770.1"/>
    </source>
</evidence>